<gene>
    <name evidence="2" type="ORF">Acr_27g0003120</name>
</gene>
<sequence>MLLGGERKRTKGELESTYPLRSQVSEIDDSGGSCSDNCKDVNVVSVLPECSVSTTADSFPTEMVGDRGPHNHSLLNSRTRSQDDNSLYSDHGPDNMSVSSSVFEFLKEDWVPQRVPLAPTFSKPAPSKWDDAHKWIASPTSNRLKSGHPQGHGGSRKASNFGYGSQQPSMKVVVEVPDPSLVPFEEPDTKRIDSSQAKKENGAKFVSWEADPYPLPDSYGKAVVMIENCVGESATAVNLSRHDASVSIHSETTFIPPPLTARPVSMRDMGTEMTPIASQEPSRNGTPVRATTPIRSPTSSRTSTPQRAAPASSPIGLPNDYLDLNKKELSEKDLQMKTRREIMALGTQLGKMNIAAWASKEGEEDKGASTPLKTVIAKQPAKSVIETRATAWEEAEKSKYMARAINPNLHPRHRTSSNLRRGLLSLTSTRLIGPRPALTTHAVAASSPSTPSPSSPSWAARSLSAGFGAMYLVQLSDLLILKRVIPRKMNFSRLLTNGIERLLNFSPGFITQCNLASGTKQNDKSIQEFYNEMTSYWDQLTFMELAVLQTIDEYVQYREKQRLVQFLMALRDQFEPLCGAILHRSPLPSVNGAVHELIAEETRLKVDHIFPPAQSIFITSSVPRSQTHVPPAPVVLTPASHLIQILGKPKPQIPLDECNYCH</sequence>
<dbReference type="PANTHER" id="PTHR31471">
    <property type="entry name" value="OS02G0116800 PROTEIN"/>
    <property type="match status" value="1"/>
</dbReference>
<dbReference type="PANTHER" id="PTHR31471:SF1">
    <property type="entry name" value="OS12G0613600 PROTEIN"/>
    <property type="match status" value="1"/>
</dbReference>
<comment type="caution">
    <text evidence="2">The sequence shown here is derived from an EMBL/GenBank/DDBJ whole genome shotgun (WGS) entry which is preliminary data.</text>
</comment>
<organism evidence="2 3">
    <name type="scientific">Actinidia rufa</name>
    <dbReference type="NCBI Taxonomy" id="165716"/>
    <lineage>
        <taxon>Eukaryota</taxon>
        <taxon>Viridiplantae</taxon>
        <taxon>Streptophyta</taxon>
        <taxon>Embryophyta</taxon>
        <taxon>Tracheophyta</taxon>
        <taxon>Spermatophyta</taxon>
        <taxon>Magnoliopsida</taxon>
        <taxon>eudicotyledons</taxon>
        <taxon>Gunneridae</taxon>
        <taxon>Pentapetalae</taxon>
        <taxon>asterids</taxon>
        <taxon>Ericales</taxon>
        <taxon>Actinidiaceae</taxon>
        <taxon>Actinidia</taxon>
    </lineage>
</organism>
<feature type="region of interest" description="Disordered" evidence="1">
    <location>
        <begin position="139"/>
        <end position="164"/>
    </location>
</feature>
<name>A0A7J0H645_9ERIC</name>
<feature type="compositionally biased region" description="Polar residues" evidence="1">
    <location>
        <begin position="276"/>
        <end position="285"/>
    </location>
</feature>
<dbReference type="AlphaFoldDB" id="A0A7J0H645"/>
<keyword evidence="3" id="KW-1185">Reference proteome</keyword>
<feature type="region of interest" description="Disordered" evidence="1">
    <location>
        <begin position="1"/>
        <end position="33"/>
    </location>
</feature>
<dbReference type="Proteomes" id="UP000585474">
    <property type="component" value="Unassembled WGS sequence"/>
</dbReference>
<feature type="compositionally biased region" description="Basic and acidic residues" evidence="1">
    <location>
        <begin position="1"/>
        <end position="14"/>
    </location>
</feature>
<proteinExistence type="predicted"/>
<feature type="region of interest" description="Disordered" evidence="1">
    <location>
        <begin position="275"/>
        <end position="318"/>
    </location>
</feature>
<dbReference type="OrthoDB" id="1900877at2759"/>
<feature type="compositionally biased region" description="Polar residues" evidence="1">
    <location>
        <begin position="73"/>
        <end position="88"/>
    </location>
</feature>
<feature type="region of interest" description="Disordered" evidence="1">
    <location>
        <begin position="60"/>
        <end position="93"/>
    </location>
</feature>
<feature type="compositionally biased region" description="Low complexity" evidence="1">
    <location>
        <begin position="289"/>
        <end position="309"/>
    </location>
</feature>
<reference evidence="2 3" key="1">
    <citation type="submission" date="2019-07" db="EMBL/GenBank/DDBJ databases">
        <title>De Novo Assembly of kiwifruit Actinidia rufa.</title>
        <authorList>
            <person name="Sugita-Konishi S."/>
            <person name="Sato K."/>
            <person name="Mori E."/>
            <person name="Abe Y."/>
            <person name="Kisaki G."/>
            <person name="Hamano K."/>
            <person name="Suezawa K."/>
            <person name="Otani M."/>
            <person name="Fukuda T."/>
            <person name="Manabe T."/>
            <person name="Gomi K."/>
            <person name="Tabuchi M."/>
            <person name="Akimitsu K."/>
            <person name="Kataoka I."/>
        </authorList>
    </citation>
    <scope>NUCLEOTIDE SEQUENCE [LARGE SCALE GENOMIC DNA]</scope>
    <source>
        <strain evidence="3">cv. Fuchu</strain>
    </source>
</reference>
<evidence type="ECO:0000313" key="2">
    <source>
        <dbReference type="EMBL" id="GFZ18573.1"/>
    </source>
</evidence>
<dbReference type="EMBL" id="BJWL01000027">
    <property type="protein sequence ID" value="GFZ18573.1"/>
    <property type="molecule type" value="Genomic_DNA"/>
</dbReference>
<protein>
    <submittedName>
        <fullName evidence="2">Remorin family protein</fullName>
    </submittedName>
</protein>
<evidence type="ECO:0000256" key="1">
    <source>
        <dbReference type="SAM" id="MobiDB-lite"/>
    </source>
</evidence>
<evidence type="ECO:0000313" key="3">
    <source>
        <dbReference type="Proteomes" id="UP000585474"/>
    </source>
</evidence>
<accession>A0A7J0H645</accession>